<reference evidence="15 16" key="1">
    <citation type="submission" date="2015-11" db="EMBL/GenBank/DDBJ databases">
        <title>Evidence for parallel genomic evolution in an endosymbiosis of termite gut flagellates.</title>
        <authorList>
            <person name="Zheng H."/>
        </authorList>
    </citation>
    <scope>NUCLEOTIDE SEQUENCE [LARGE SCALE GENOMIC DNA]</scope>
    <source>
        <strain evidence="15 16">CET450</strain>
    </source>
</reference>
<evidence type="ECO:0000256" key="13">
    <source>
        <dbReference type="HAMAP-Rule" id="MF_00281"/>
    </source>
</evidence>
<gene>
    <name evidence="13" type="primary">pheS</name>
    <name evidence="15" type="ORF">ATZ36_16270</name>
</gene>
<dbReference type="PANTHER" id="PTHR11538:SF41">
    <property type="entry name" value="PHENYLALANINE--TRNA LIGASE, MITOCHONDRIAL"/>
    <property type="match status" value="1"/>
</dbReference>
<feature type="binding site" evidence="13">
    <location>
        <position position="254"/>
    </location>
    <ligand>
        <name>Mg(2+)</name>
        <dbReference type="ChEBI" id="CHEBI:18420"/>
        <note>shared with beta subunit</note>
    </ligand>
</feature>
<protein>
    <recommendedName>
        <fullName evidence="13">Phenylalanine--tRNA ligase alpha subunit</fullName>
        <ecNumber evidence="13">6.1.1.20</ecNumber>
    </recommendedName>
    <alternativeName>
        <fullName evidence="13">Phenylalanyl-tRNA synthetase alpha subunit</fullName>
        <shortName evidence="13">PheRS</shortName>
    </alternativeName>
</protein>
<dbReference type="InterPro" id="IPR006195">
    <property type="entry name" value="aa-tRNA-synth_II"/>
</dbReference>
<dbReference type="GO" id="GO:0005524">
    <property type="term" value="F:ATP binding"/>
    <property type="evidence" value="ECO:0007669"/>
    <property type="project" value="UniProtKB-UniRule"/>
</dbReference>
<dbReference type="EC" id="6.1.1.20" evidence="13"/>
<evidence type="ECO:0000256" key="1">
    <source>
        <dbReference type="ARBA" id="ARBA00004496"/>
    </source>
</evidence>
<evidence type="ECO:0000256" key="4">
    <source>
        <dbReference type="ARBA" id="ARBA00022490"/>
    </source>
</evidence>
<evidence type="ECO:0000256" key="9">
    <source>
        <dbReference type="ARBA" id="ARBA00022842"/>
    </source>
</evidence>
<keyword evidence="11 13" id="KW-0030">Aminoacyl-tRNA synthetase</keyword>
<dbReference type="Proteomes" id="UP000095237">
    <property type="component" value="Unassembled WGS sequence"/>
</dbReference>
<evidence type="ECO:0000256" key="10">
    <source>
        <dbReference type="ARBA" id="ARBA00022917"/>
    </source>
</evidence>
<dbReference type="HAMAP" id="MF_00281">
    <property type="entry name" value="Phe_tRNA_synth_alpha1"/>
    <property type="match status" value="1"/>
</dbReference>
<evidence type="ECO:0000259" key="14">
    <source>
        <dbReference type="PROSITE" id="PS50862"/>
    </source>
</evidence>
<feature type="domain" description="Aminoacyl-transfer RNA synthetases class-II family profile" evidence="14">
    <location>
        <begin position="116"/>
        <end position="318"/>
    </location>
</feature>
<dbReference type="NCBIfam" id="TIGR00468">
    <property type="entry name" value="pheS"/>
    <property type="match status" value="1"/>
</dbReference>
<proteinExistence type="inferred from homology"/>
<dbReference type="GO" id="GO:0004826">
    <property type="term" value="F:phenylalanine-tRNA ligase activity"/>
    <property type="evidence" value="ECO:0007669"/>
    <property type="project" value="UniProtKB-UniRule"/>
</dbReference>
<sequence>MDDIKHIIDRALEKIKSADFAALEDIKIRYLGKNGVLTQILKSLSQYSIEDKKIIGPEANRAKDIIVNEIEKRKKDLRKVLLDEKMQKEKLDYSPSFYFPFSEGSFHPVVQTIKNISSVFKSLGFRVVEGPEIETDWYNFEALNIPESHPSRDTQDTFYIEGMKNLLRTHTSPVQIHVMEKQSPPVKVIVPGRVYRNEASDASHSSTFHQIEGFEVDENISFVDLKAVLINFIHKFFGSELGVRFRPSHFQFTEPSAEVDIQCFFCKGRGCRICKNSGWIETLGCGIVHPDVLKAVNYDSEKYTGYAFGIGVERITMLKYGIDDIRLLYENDLRFLKQF</sequence>
<comment type="caution">
    <text evidence="15">The sequence shown here is derived from an EMBL/GenBank/DDBJ whole genome shotgun (WGS) entry which is preliminary data.</text>
</comment>
<comment type="cofactor">
    <cofactor evidence="13">
        <name>Mg(2+)</name>
        <dbReference type="ChEBI" id="CHEBI:18420"/>
    </cofactor>
    <text evidence="13">Binds 2 magnesium ions per tetramer.</text>
</comment>
<comment type="subunit">
    <text evidence="3 13">Tetramer of two alpha and two beta subunits.</text>
</comment>
<dbReference type="AlphaFoldDB" id="A0A1E5IKW1"/>
<evidence type="ECO:0000256" key="3">
    <source>
        <dbReference type="ARBA" id="ARBA00011209"/>
    </source>
</evidence>
<evidence type="ECO:0000313" key="15">
    <source>
        <dbReference type="EMBL" id="OEG71111.1"/>
    </source>
</evidence>
<dbReference type="InterPro" id="IPR004188">
    <property type="entry name" value="Phe-tRNA_ligase_II_N"/>
</dbReference>
<evidence type="ECO:0000313" key="16">
    <source>
        <dbReference type="Proteomes" id="UP000095237"/>
    </source>
</evidence>
<organism evidence="15 16">
    <name type="scientific">Endomicrobium trichonymphae</name>
    <dbReference type="NCBI Taxonomy" id="1408204"/>
    <lineage>
        <taxon>Bacteria</taxon>
        <taxon>Pseudomonadati</taxon>
        <taxon>Elusimicrobiota</taxon>
        <taxon>Endomicrobiia</taxon>
        <taxon>Endomicrobiales</taxon>
        <taxon>Endomicrobiaceae</taxon>
        <taxon>Candidatus Endomicrobiellum</taxon>
    </lineage>
</organism>
<keyword evidence="8 13" id="KW-0067">ATP-binding</keyword>
<dbReference type="Gene3D" id="3.30.930.10">
    <property type="entry name" value="Bira Bifunctional Protein, Domain 2"/>
    <property type="match status" value="1"/>
</dbReference>
<keyword evidence="4 13" id="KW-0963">Cytoplasm</keyword>
<dbReference type="InterPro" id="IPR045864">
    <property type="entry name" value="aa-tRNA-synth_II/BPL/LPL"/>
</dbReference>
<dbReference type="SUPFAM" id="SSF46589">
    <property type="entry name" value="tRNA-binding arm"/>
    <property type="match status" value="1"/>
</dbReference>
<dbReference type="GO" id="GO:0000049">
    <property type="term" value="F:tRNA binding"/>
    <property type="evidence" value="ECO:0007669"/>
    <property type="project" value="InterPro"/>
</dbReference>
<dbReference type="InterPro" id="IPR002319">
    <property type="entry name" value="Phenylalanyl-tRNA_Synthase"/>
</dbReference>
<dbReference type="InterPro" id="IPR022911">
    <property type="entry name" value="Phe_tRNA_ligase_alpha1_bac"/>
</dbReference>
<accession>A0A1E5IKW1</accession>
<dbReference type="PROSITE" id="PS50862">
    <property type="entry name" value="AA_TRNA_LIGASE_II"/>
    <property type="match status" value="1"/>
</dbReference>
<keyword evidence="7 13" id="KW-0547">Nucleotide-binding</keyword>
<dbReference type="GO" id="GO:0005737">
    <property type="term" value="C:cytoplasm"/>
    <property type="evidence" value="ECO:0007669"/>
    <property type="project" value="UniProtKB-SubCell"/>
</dbReference>
<dbReference type="FunFam" id="3.30.930.10:FF:000089">
    <property type="entry name" value="Phenylalanine--tRNA ligase alpha subunit"/>
    <property type="match status" value="1"/>
</dbReference>
<evidence type="ECO:0000256" key="6">
    <source>
        <dbReference type="ARBA" id="ARBA00022723"/>
    </source>
</evidence>
<comment type="subcellular location">
    <subcellularLocation>
        <location evidence="1 13">Cytoplasm</location>
    </subcellularLocation>
</comment>
<evidence type="ECO:0000256" key="8">
    <source>
        <dbReference type="ARBA" id="ARBA00022840"/>
    </source>
</evidence>
<dbReference type="InterPro" id="IPR010978">
    <property type="entry name" value="tRNA-bd_arm"/>
</dbReference>
<evidence type="ECO:0000256" key="5">
    <source>
        <dbReference type="ARBA" id="ARBA00022598"/>
    </source>
</evidence>
<dbReference type="InterPro" id="IPR004529">
    <property type="entry name" value="Phe-tRNA-synth_IIc_asu"/>
</dbReference>
<dbReference type="CDD" id="cd00496">
    <property type="entry name" value="PheRS_alpha_core"/>
    <property type="match status" value="1"/>
</dbReference>
<comment type="catalytic activity">
    <reaction evidence="12 13">
        <text>tRNA(Phe) + L-phenylalanine + ATP = L-phenylalanyl-tRNA(Phe) + AMP + diphosphate + H(+)</text>
        <dbReference type="Rhea" id="RHEA:19413"/>
        <dbReference type="Rhea" id="RHEA-COMP:9668"/>
        <dbReference type="Rhea" id="RHEA-COMP:9699"/>
        <dbReference type="ChEBI" id="CHEBI:15378"/>
        <dbReference type="ChEBI" id="CHEBI:30616"/>
        <dbReference type="ChEBI" id="CHEBI:33019"/>
        <dbReference type="ChEBI" id="CHEBI:58095"/>
        <dbReference type="ChEBI" id="CHEBI:78442"/>
        <dbReference type="ChEBI" id="CHEBI:78531"/>
        <dbReference type="ChEBI" id="CHEBI:456215"/>
        <dbReference type="EC" id="6.1.1.20"/>
    </reaction>
</comment>
<dbReference type="EMBL" id="LNVX01000234">
    <property type="protein sequence ID" value="OEG71111.1"/>
    <property type="molecule type" value="Genomic_DNA"/>
</dbReference>
<keyword evidence="10 13" id="KW-0648">Protein biosynthesis</keyword>
<evidence type="ECO:0000256" key="12">
    <source>
        <dbReference type="ARBA" id="ARBA00049255"/>
    </source>
</evidence>
<name>A0A1E5IKW1_ENDTX</name>
<keyword evidence="5 13" id="KW-0436">Ligase</keyword>
<dbReference type="Pfam" id="PF01409">
    <property type="entry name" value="tRNA-synt_2d"/>
    <property type="match status" value="1"/>
</dbReference>
<evidence type="ECO:0000256" key="7">
    <source>
        <dbReference type="ARBA" id="ARBA00022741"/>
    </source>
</evidence>
<evidence type="ECO:0000256" key="11">
    <source>
        <dbReference type="ARBA" id="ARBA00023146"/>
    </source>
</evidence>
<dbReference type="GO" id="GO:0006432">
    <property type="term" value="P:phenylalanyl-tRNA aminoacylation"/>
    <property type="evidence" value="ECO:0007669"/>
    <property type="project" value="UniProtKB-UniRule"/>
</dbReference>
<keyword evidence="6 13" id="KW-0479">Metal-binding</keyword>
<dbReference type="PANTHER" id="PTHR11538">
    <property type="entry name" value="PHENYLALANYL-TRNA SYNTHETASE"/>
    <property type="match status" value="1"/>
</dbReference>
<dbReference type="SUPFAM" id="SSF55681">
    <property type="entry name" value="Class II aaRS and biotin synthetases"/>
    <property type="match status" value="1"/>
</dbReference>
<keyword evidence="16" id="KW-1185">Reference proteome</keyword>
<keyword evidence="9 13" id="KW-0460">Magnesium</keyword>
<comment type="similarity">
    <text evidence="2 13">Belongs to the class-II aminoacyl-tRNA synthetase family. Phe-tRNA synthetase alpha subunit type 1 subfamily.</text>
</comment>
<dbReference type="GO" id="GO:0000287">
    <property type="term" value="F:magnesium ion binding"/>
    <property type="evidence" value="ECO:0007669"/>
    <property type="project" value="UniProtKB-UniRule"/>
</dbReference>
<evidence type="ECO:0000256" key="2">
    <source>
        <dbReference type="ARBA" id="ARBA00010207"/>
    </source>
</evidence>
<dbReference type="Pfam" id="PF02912">
    <property type="entry name" value="Phe_tRNA-synt_N"/>
    <property type="match status" value="1"/>
</dbReference>